<protein>
    <submittedName>
        <fullName evidence="3">Acyl-CoA thioester hydrolase</fullName>
    </submittedName>
</protein>
<dbReference type="InterPro" id="IPR050563">
    <property type="entry name" value="4-hydroxybenzoyl-CoA_TE"/>
</dbReference>
<evidence type="ECO:0000256" key="2">
    <source>
        <dbReference type="ARBA" id="ARBA00022801"/>
    </source>
</evidence>
<dbReference type="Pfam" id="PF13279">
    <property type="entry name" value="4HBT_2"/>
    <property type="match status" value="1"/>
</dbReference>
<evidence type="ECO:0000313" key="4">
    <source>
        <dbReference type="Proteomes" id="UP000248326"/>
    </source>
</evidence>
<dbReference type="PANTHER" id="PTHR31793:SF27">
    <property type="entry name" value="NOVEL THIOESTERASE SUPERFAMILY DOMAIN AND SAPOSIN A-TYPE DOMAIN CONTAINING PROTEIN (0610012H03RIK)"/>
    <property type="match status" value="1"/>
</dbReference>
<dbReference type="InterPro" id="IPR029069">
    <property type="entry name" value="HotDog_dom_sf"/>
</dbReference>
<comment type="caution">
    <text evidence="3">The sequence shown here is derived from an EMBL/GenBank/DDBJ whole genome shotgun (WGS) entry which is preliminary data.</text>
</comment>
<dbReference type="AlphaFoldDB" id="A0A318S1L5"/>
<gene>
    <name evidence="3" type="ORF">DES52_11954</name>
</gene>
<name>A0A318S1L5_9DEIO</name>
<dbReference type="Gene3D" id="3.10.129.10">
    <property type="entry name" value="Hotdog Thioesterase"/>
    <property type="match status" value="1"/>
</dbReference>
<dbReference type="CDD" id="cd00586">
    <property type="entry name" value="4HBT"/>
    <property type="match status" value="1"/>
</dbReference>
<reference evidence="3 4" key="1">
    <citation type="submission" date="2018-06" db="EMBL/GenBank/DDBJ databases">
        <title>Genomic Encyclopedia of Type Strains, Phase IV (KMG-IV): sequencing the most valuable type-strain genomes for metagenomic binning, comparative biology and taxonomic classification.</title>
        <authorList>
            <person name="Goeker M."/>
        </authorList>
    </citation>
    <scope>NUCLEOTIDE SEQUENCE [LARGE SCALE GENOMIC DNA]</scope>
    <source>
        <strain evidence="3 4">DSM 18048</strain>
    </source>
</reference>
<dbReference type="RefSeq" id="WP_245901163.1">
    <property type="nucleotide sequence ID" value="NZ_QJSX01000019.1"/>
</dbReference>
<keyword evidence="2 3" id="KW-0378">Hydrolase</keyword>
<evidence type="ECO:0000256" key="1">
    <source>
        <dbReference type="ARBA" id="ARBA00005953"/>
    </source>
</evidence>
<dbReference type="EMBL" id="QJSX01000019">
    <property type="protein sequence ID" value="PYE50033.1"/>
    <property type="molecule type" value="Genomic_DNA"/>
</dbReference>
<comment type="similarity">
    <text evidence="1">Belongs to the 4-hydroxybenzoyl-CoA thioesterase family.</text>
</comment>
<sequence>MTPAPTPPLDIDWSGAHTTEIQVRFGDVDSLGHVNNVAYAQYLEIARVAYMEALRERGITFTMVVARLEVDYVREVKLRERVTVELAPTRLGASSFDFHYRVLADGVVAAAARTVQVNVEPSERRPRPLPEDLRRALERDLK</sequence>
<evidence type="ECO:0000313" key="3">
    <source>
        <dbReference type="EMBL" id="PYE50033.1"/>
    </source>
</evidence>
<dbReference type="Proteomes" id="UP000248326">
    <property type="component" value="Unassembled WGS sequence"/>
</dbReference>
<dbReference type="PANTHER" id="PTHR31793">
    <property type="entry name" value="4-HYDROXYBENZOYL-COA THIOESTERASE FAMILY MEMBER"/>
    <property type="match status" value="1"/>
</dbReference>
<proteinExistence type="inferred from homology"/>
<dbReference type="SUPFAM" id="SSF54637">
    <property type="entry name" value="Thioesterase/thiol ester dehydrase-isomerase"/>
    <property type="match status" value="1"/>
</dbReference>
<accession>A0A318S1L5</accession>
<keyword evidence="4" id="KW-1185">Reference proteome</keyword>
<organism evidence="3 4">
    <name type="scientific">Deinococcus yavapaiensis KR-236</name>
    <dbReference type="NCBI Taxonomy" id="694435"/>
    <lineage>
        <taxon>Bacteria</taxon>
        <taxon>Thermotogati</taxon>
        <taxon>Deinococcota</taxon>
        <taxon>Deinococci</taxon>
        <taxon>Deinococcales</taxon>
        <taxon>Deinococcaceae</taxon>
        <taxon>Deinococcus</taxon>
    </lineage>
</organism>
<dbReference type="GO" id="GO:0047617">
    <property type="term" value="F:fatty acyl-CoA hydrolase activity"/>
    <property type="evidence" value="ECO:0007669"/>
    <property type="project" value="TreeGrafter"/>
</dbReference>